<keyword evidence="6 8" id="KW-0239">DNA-directed DNA polymerase</keyword>
<comment type="subunit">
    <text evidence="8">DNA polymerase III contains a core (composed of alpha, epsilon and theta chains) that associates with a tau subunit. This core dimerizes to form the POLIII' complex. PolIII' associates with the gamma complex (composed of gamma, delta, delta', psi and chi chains) and with the beta chain to form the complete DNA polymerase III complex.</text>
</comment>
<comment type="function">
    <text evidence="8">DNA polymerase III is a complex, multichain enzyme responsible for most of the replicative synthesis in bacteria. This DNA polymerase also exhibits 3' to 5' exonuclease activity.</text>
</comment>
<sequence length="632" mass="71273">MASALYQRYRPGCFSEVFGETHIIKALKSALNNDLLSHAYIFSGPRGIGKTTIAKIMAKAVNCLALKDGDACNRCENCQKINTNQTLDVLELDAASNNGVAEIRQIIDSINYLPADLKKKVYILDEAHMLTNGAWNALLKTLEECPEHAVFIFATTEYHKIPLTVVSRCQCYSFKRLAAEIISSLITNISKIEKIKITQDAINKIAVIADGSARDAISLLDQLSSYSSHHKIDIDDINTIFGLLDETKKIEFINLLASGDLAAVLKKIEEFEADGIHFGQLIENTFGMFVDIYLYEKTDHKSSPKYFQKKDWDKIKLSGEMALVYAGLWEDLTGKIRFNPQIRNNLELAIFKGINATKKLVKANHQQLELTKNNPEPIIKPLEVAAKLPDRESQDRTSFILPMKTEKIDPPQSMINPTLNIDDVFTTAEIDISNVTRDEGLAVEQTTKSLPKIKQLSPKEIFIRIANFQNANFQKKYQSILETVKLKKSQTLQQKISKIHQSDQWLENHPSTNLIVNASKVLIGADQGMVLLFNTEDECLLLNAKCQTTEFIYFVNELFGTPLYIIGVTKIMGREYRDAFIDEQKTKKIKKLSLTQLNKLLIKKPADKANDLKAIALKYFGDALIIEDDFNE</sequence>
<dbReference type="NCBIfam" id="TIGR02397">
    <property type="entry name" value="dnaX_nterm"/>
    <property type="match status" value="1"/>
</dbReference>
<protein>
    <recommendedName>
        <fullName evidence="8">DNA polymerase III subunit gamma/tau</fullName>
        <ecNumber evidence="8">2.7.7.7</ecNumber>
    </recommendedName>
</protein>
<dbReference type="Gene3D" id="3.40.50.300">
    <property type="entry name" value="P-loop containing nucleotide triphosphate hydrolases"/>
    <property type="match status" value="1"/>
</dbReference>
<dbReference type="PANTHER" id="PTHR11669:SF0">
    <property type="entry name" value="PROTEIN STICHEL-LIKE 2"/>
    <property type="match status" value="1"/>
</dbReference>
<dbReference type="RefSeq" id="WP_343251147.1">
    <property type="nucleotide sequence ID" value="NZ_HG937516.1"/>
</dbReference>
<keyword evidence="11" id="KW-1185">Reference proteome</keyword>
<evidence type="ECO:0000256" key="7">
    <source>
        <dbReference type="ARBA" id="ARBA00049244"/>
    </source>
</evidence>
<proteinExistence type="inferred from homology"/>
<dbReference type="CDD" id="cd00009">
    <property type="entry name" value="AAA"/>
    <property type="match status" value="1"/>
</dbReference>
<dbReference type="KEGG" id="mamp:MAMA39_04070"/>
<dbReference type="FunFam" id="3.40.50.300:FF:000014">
    <property type="entry name" value="DNA polymerase III subunit gamma/tau"/>
    <property type="match status" value="1"/>
</dbReference>
<dbReference type="GO" id="GO:0003887">
    <property type="term" value="F:DNA-directed DNA polymerase activity"/>
    <property type="evidence" value="ECO:0007669"/>
    <property type="project" value="UniProtKB-KW"/>
</dbReference>
<dbReference type="InterPro" id="IPR001270">
    <property type="entry name" value="ClpA/B"/>
</dbReference>
<evidence type="ECO:0000256" key="2">
    <source>
        <dbReference type="ARBA" id="ARBA00022723"/>
    </source>
</evidence>
<comment type="similarity">
    <text evidence="1 8">Belongs to the DnaX/STICHEL family.</text>
</comment>
<dbReference type="PANTHER" id="PTHR11669">
    <property type="entry name" value="REPLICATION FACTOR C / DNA POLYMERASE III GAMMA-TAU SUBUNIT"/>
    <property type="match status" value="1"/>
</dbReference>
<dbReference type="GO" id="GO:0005524">
    <property type="term" value="F:ATP binding"/>
    <property type="evidence" value="ECO:0007669"/>
    <property type="project" value="UniProtKB-KW"/>
</dbReference>
<comment type="catalytic activity">
    <reaction evidence="7 8">
        <text>DNA(n) + a 2'-deoxyribonucleoside 5'-triphosphate = DNA(n+1) + diphosphate</text>
        <dbReference type="Rhea" id="RHEA:22508"/>
        <dbReference type="Rhea" id="RHEA-COMP:17339"/>
        <dbReference type="Rhea" id="RHEA-COMP:17340"/>
        <dbReference type="ChEBI" id="CHEBI:33019"/>
        <dbReference type="ChEBI" id="CHEBI:61560"/>
        <dbReference type="ChEBI" id="CHEBI:173112"/>
        <dbReference type="EC" id="2.7.7.7"/>
    </reaction>
</comment>
<dbReference type="Pfam" id="PF22608">
    <property type="entry name" value="DNAX_ATPase_lid"/>
    <property type="match status" value="1"/>
</dbReference>
<keyword evidence="8" id="KW-0235">DNA replication</keyword>
<keyword evidence="2" id="KW-0479">Metal-binding</keyword>
<evidence type="ECO:0000259" key="9">
    <source>
        <dbReference type="SMART" id="SM00382"/>
    </source>
</evidence>
<dbReference type="AlphaFoldDB" id="A0A292IJ11"/>
<keyword evidence="5 8" id="KW-0067">ATP-binding</keyword>
<dbReference type="GO" id="GO:0009360">
    <property type="term" value="C:DNA polymerase III complex"/>
    <property type="evidence" value="ECO:0007669"/>
    <property type="project" value="InterPro"/>
</dbReference>
<dbReference type="InterPro" id="IPR050238">
    <property type="entry name" value="DNA_Rep/Repair_Clamp_Loader"/>
</dbReference>
<dbReference type="SUPFAM" id="SSF52540">
    <property type="entry name" value="P-loop containing nucleoside triphosphate hydrolases"/>
    <property type="match status" value="1"/>
</dbReference>
<dbReference type="InterPro" id="IPR027417">
    <property type="entry name" value="P-loop_NTPase"/>
</dbReference>
<dbReference type="SMART" id="SM00382">
    <property type="entry name" value="AAA"/>
    <property type="match status" value="1"/>
</dbReference>
<evidence type="ECO:0000313" key="11">
    <source>
        <dbReference type="Proteomes" id="UP000261764"/>
    </source>
</evidence>
<evidence type="ECO:0000313" key="10">
    <source>
        <dbReference type="EMBL" id="CDN40527.1"/>
    </source>
</evidence>
<dbReference type="InterPro" id="IPR003593">
    <property type="entry name" value="AAA+_ATPase"/>
</dbReference>
<evidence type="ECO:0000256" key="6">
    <source>
        <dbReference type="ARBA" id="ARBA00022932"/>
    </source>
</evidence>
<name>A0A292IJ11_9MOLU</name>
<keyword evidence="3 8" id="KW-0547">Nucleotide-binding</keyword>
<keyword evidence="8" id="KW-0548">Nucleotidyltransferase</keyword>
<dbReference type="EMBL" id="HG937516">
    <property type="protein sequence ID" value="CDN40527.1"/>
    <property type="molecule type" value="Genomic_DNA"/>
</dbReference>
<dbReference type="GO" id="GO:0046872">
    <property type="term" value="F:metal ion binding"/>
    <property type="evidence" value="ECO:0007669"/>
    <property type="project" value="UniProtKB-KW"/>
</dbReference>
<keyword evidence="4" id="KW-0862">Zinc</keyword>
<evidence type="ECO:0000256" key="1">
    <source>
        <dbReference type="ARBA" id="ARBA00006360"/>
    </source>
</evidence>
<dbReference type="InterPro" id="IPR045085">
    <property type="entry name" value="HLD_clamp_pol_III_gamma_tau"/>
</dbReference>
<accession>A0A292IJ11</accession>
<evidence type="ECO:0000256" key="3">
    <source>
        <dbReference type="ARBA" id="ARBA00022741"/>
    </source>
</evidence>
<dbReference type="Pfam" id="PF13177">
    <property type="entry name" value="DNA_pol3_delta2"/>
    <property type="match status" value="1"/>
</dbReference>
<keyword evidence="8" id="KW-0808">Transferase</keyword>
<reference evidence="10 11" key="1">
    <citation type="journal article" date="2015" name="Clin. Infect. Dis.">
        <title>Genomic Investigations unmask Mycoplasma amphoriforme, a new respiratory pathogen.</title>
        <authorList>
            <person name="Gillespie S.H."/>
            <person name="Ling C.L."/>
            <person name="Oravcova K."/>
            <person name="Pinheiro M."/>
            <person name="Wells L."/>
            <person name="Bryant J.M."/>
            <person name="McHugh T.D."/>
            <person name="Bebear C."/>
            <person name="Webster D."/>
            <person name="Harris S.R."/>
            <person name="Seth-Smith H.M."/>
            <person name="Thomson N.R."/>
        </authorList>
    </citation>
    <scope>NUCLEOTIDE SEQUENCE [LARGE SCALE GENOMIC DNA]</scope>
    <source>
        <strain evidence="10 11">A39</strain>
    </source>
</reference>
<dbReference type="EC" id="2.7.7.7" evidence="8"/>
<dbReference type="PRINTS" id="PR00300">
    <property type="entry name" value="CLPPROTEASEA"/>
</dbReference>
<dbReference type="Proteomes" id="UP000261764">
    <property type="component" value="Chromosome I"/>
</dbReference>
<evidence type="ECO:0000256" key="5">
    <source>
        <dbReference type="ARBA" id="ARBA00022840"/>
    </source>
</evidence>
<gene>
    <name evidence="8" type="primary">dnaX</name>
    <name evidence="10" type="ORF">MAMA39_04070</name>
</gene>
<feature type="domain" description="AAA+ ATPase" evidence="9">
    <location>
        <begin position="36"/>
        <end position="193"/>
    </location>
</feature>
<dbReference type="Gene3D" id="1.10.8.60">
    <property type="match status" value="1"/>
</dbReference>
<organism evidence="10 11">
    <name type="scientific">Mycoplasma amphoriforme A39</name>
    <dbReference type="NCBI Taxonomy" id="572419"/>
    <lineage>
        <taxon>Bacteria</taxon>
        <taxon>Bacillati</taxon>
        <taxon>Mycoplasmatota</taxon>
        <taxon>Mollicutes</taxon>
        <taxon>Mycoplasmataceae</taxon>
        <taxon>Mycoplasma</taxon>
    </lineage>
</organism>
<evidence type="ECO:0000256" key="8">
    <source>
        <dbReference type="RuleBase" id="RU364063"/>
    </source>
</evidence>
<dbReference type="GO" id="GO:0006261">
    <property type="term" value="P:DNA-templated DNA replication"/>
    <property type="evidence" value="ECO:0007669"/>
    <property type="project" value="TreeGrafter"/>
</dbReference>
<evidence type="ECO:0000256" key="4">
    <source>
        <dbReference type="ARBA" id="ARBA00022833"/>
    </source>
</evidence>
<dbReference type="InterPro" id="IPR012763">
    <property type="entry name" value="DNA_pol_III_sug/sutau_N"/>
</dbReference>